<keyword evidence="3" id="KW-1185">Reference proteome</keyword>
<reference evidence="2 3" key="1">
    <citation type="submission" date="2018-03" db="EMBL/GenBank/DDBJ databases">
        <title>Genomic Encyclopedia of Archaeal and Bacterial Type Strains, Phase II (KMG-II): from individual species to whole genera.</title>
        <authorList>
            <person name="Goeker M."/>
        </authorList>
    </citation>
    <scope>NUCLEOTIDE SEQUENCE [LARGE SCALE GENOMIC DNA]</scope>
    <source>
        <strain evidence="2 3">DSM 45601</strain>
    </source>
</reference>
<gene>
    <name evidence="2" type="ORF">CLV72_106167</name>
</gene>
<accession>A0A2T0Q004</accession>
<name>A0A2T0Q004_9ACTN</name>
<organism evidence="2 3">
    <name type="scientific">Allonocardiopsis opalescens</name>
    <dbReference type="NCBI Taxonomy" id="1144618"/>
    <lineage>
        <taxon>Bacteria</taxon>
        <taxon>Bacillati</taxon>
        <taxon>Actinomycetota</taxon>
        <taxon>Actinomycetes</taxon>
        <taxon>Streptosporangiales</taxon>
        <taxon>Allonocardiopsis</taxon>
    </lineage>
</organism>
<dbReference type="Gene3D" id="3.90.1200.10">
    <property type="match status" value="1"/>
</dbReference>
<protein>
    <submittedName>
        <fullName evidence="2">Ser/Thr protein kinase RdoA (MazF antagonist)</fullName>
    </submittedName>
</protein>
<evidence type="ECO:0000313" key="2">
    <source>
        <dbReference type="EMBL" id="PRX97131.1"/>
    </source>
</evidence>
<dbReference type="SUPFAM" id="SSF56112">
    <property type="entry name" value="Protein kinase-like (PK-like)"/>
    <property type="match status" value="1"/>
</dbReference>
<dbReference type="Pfam" id="PF01636">
    <property type="entry name" value="APH"/>
    <property type="match status" value="1"/>
</dbReference>
<keyword evidence="2" id="KW-0418">Kinase</keyword>
<dbReference type="Proteomes" id="UP000237846">
    <property type="component" value="Unassembled WGS sequence"/>
</dbReference>
<proteinExistence type="predicted"/>
<dbReference type="RefSeq" id="WP_106248908.1">
    <property type="nucleotide sequence ID" value="NZ_PVZC01000006.1"/>
</dbReference>
<comment type="caution">
    <text evidence="2">The sequence shown here is derived from an EMBL/GenBank/DDBJ whole genome shotgun (WGS) entry which is preliminary data.</text>
</comment>
<dbReference type="InterPro" id="IPR011009">
    <property type="entry name" value="Kinase-like_dom_sf"/>
</dbReference>
<sequence length="416" mass="43429">MLTAADAELARRETRVTAFGLVLDPAALRDRLAARLPEAPRAVRVDYLRYKPGTSVLAGLVLDTGAGPVRAYAKAFTPEGAPEKLAKHRGLAARAAAGAGGGDVSADWHSVVDEPAHLVVGTARADRRLPGVGQLAERPGRATGPDASVRTLRYKPERRWVGVLGHERPARLLKAHPPARAAAALAGHRALAAAGLPVPAAERVHPQRCRGLLSLAWVHGTALDAAPADERVLAEVGALLARVHAVAPALAAGREAAPARPGLDAAAAAVGVLLPGLAAEARAVARTAAARLADRPRTVVHGDFSADQVMVAADGVWLTDLDQVRIDDPLADLGGYLAAEIADGRVPPGTDPYDALAPLLAGYRPCGARLDRRALAAHTAAALLRRTAEPFRHRHPDWPVRAATLLTAARDLLEQP</sequence>
<dbReference type="GO" id="GO:0016301">
    <property type="term" value="F:kinase activity"/>
    <property type="evidence" value="ECO:0007669"/>
    <property type="project" value="UniProtKB-KW"/>
</dbReference>
<keyword evidence="2" id="KW-0808">Transferase</keyword>
<dbReference type="EMBL" id="PVZC01000006">
    <property type="protein sequence ID" value="PRX97131.1"/>
    <property type="molecule type" value="Genomic_DNA"/>
</dbReference>
<feature type="domain" description="Aminoglycoside phosphotransferase" evidence="1">
    <location>
        <begin position="174"/>
        <end position="343"/>
    </location>
</feature>
<evidence type="ECO:0000259" key="1">
    <source>
        <dbReference type="Pfam" id="PF01636"/>
    </source>
</evidence>
<dbReference type="AlphaFoldDB" id="A0A2T0Q004"/>
<dbReference type="OrthoDB" id="581471at2"/>
<dbReference type="InterPro" id="IPR002575">
    <property type="entry name" value="Aminoglycoside_PTrfase"/>
</dbReference>
<evidence type="ECO:0000313" key="3">
    <source>
        <dbReference type="Proteomes" id="UP000237846"/>
    </source>
</evidence>